<feature type="region of interest" description="Disordered" evidence="5">
    <location>
        <begin position="771"/>
        <end position="806"/>
    </location>
</feature>
<dbReference type="Proteomes" id="UP000504610">
    <property type="component" value="Chromosome 6"/>
</dbReference>
<dbReference type="Pfam" id="PF04434">
    <property type="entry name" value="SWIM"/>
    <property type="match status" value="1"/>
</dbReference>
<evidence type="ECO:0000256" key="4">
    <source>
        <dbReference type="PROSITE-ProRule" id="PRU00325"/>
    </source>
</evidence>
<accession>A0A6J0JHZ9</accession>
<feature type="compositionally biased region" description="Acidic residues" evidence="5">
    <location>
        <begin position="136"/>
        <end position="165"/>
    </location>
</feature>
<dbReference type="Pfam" id="PF03108">
    <property type="entry name" value="DBD_Tnp_Mut"/>
    <property type="match status" value="1"/>
</dbReference>
<protein>
    <submittedName>
        <fullName evidence="8">Protein FAR1-RELATED SEQUENCE 5-like</fullName>
    </submittedName>
</protein>
<dbReference type="RefSeq" id="XP_018435267.2">
    <property type="nucleotide sequence ID" value="XM_018579765.2"/>
</dbReference>
<feature type="compositionally biased region" description="Basic residues" evidence="5">
    <location>
        <begin position="787"/>
        <end position="806"/>
    </location>
</feature>
<evidence type="ECO:0000256" key="1">
    <source>
        <dbReference type="ARBA" id="ARBA00022723"/>
    </source>
</evidence>
<dbReference type="InterPro" id="IPR018290">
    <property type="entry name" value="MULE_transposase_N"/>
</dbReference>
<name>A0A6J0JHZ9_RAPSA</name>
<evidence type="ECO:0000256" key="2">
    <source>
        <dbReference type="ARBA" id="ARBA00022771"/>
    </source>
</evidence>
<organism evidence="7 8">
    <name type="scientific">Raphanus sativus</name>
    <name type="common">Radish</name>
    <name type="synonym">Raphanus raphanistrum var. sativus</name>
    <dbReference type="NCBI Taxonomy" id="3726"/>
    <lineage>
        <taxon>Eukaryota</taxon>
        <taxon>Viridiplantae</taxon>
        <taxon>Streptophyta</taxon>
        <taxon>Embryophyta</taxon>
        <taxon>Tracheophyta</taxon>
        <taxon>Spermatophyta</taxon>
        <taxon>Magnoliopsida</taxon>
        <taxon>eudicotyledons</taxon>
        <taxon>Gunneridae</taxon>
        <taxon>Pentapetalae</taxon>
        <taxon>rosids</taxon>
        <taxon>malvids</taxon>
        <taxon>Brassicales</taxon>
        <taxon>Brassicaceae</taxon>
        <taxon>Brassiceae</taxon>
        <taxon>Raphanus</taxon>
    </lineage>
</organism>
<keyword evidence="7" id="KW-1185">Reference proteome</keyword>
<evidence type="ECO:0000256" key="5">
    <source>
        <dbReference type="SAM" id="MobiDB-lite"/>
    </source>
</evidence>
<dbReference type="PANTHER" id="PTHR31973">
    <property type="entry name" value="POLYPROTEIN, PUTATIVE-RELATED"/>
    <property type="match status" value="1"/>
</dbReference>
<dbReference type="SMART" id="SM00575">
    <property type="entry name" value="ZnF_PMZ"/>
    <property type="match status" value="1"/>
</dbReference>
<keyword evidence="1" id="KW-0479">Metal-binding</keyword>
<dbReference type="PANTHER" id="PTHR31973:SF187">
    <property type="entry name" value="MUTATOR TRANSPOSASE MUDRA PROTEIN"/>
    <property type="match status" value="1"/>
</dbReference>
<feature type="domain" description="SWIM-type" evidence="6">
    <location>
        <begin position="681"/>
        <end position="713"/>
    </location>
</feature>
<dbReference type="KEGG" id="rsz:108807477"/>
<dbReference type="Pfam" id="PF10532">
    <property type="entry name" value="Plant_all_beta"/>
    <property type="match status" value="1"/>
</dbReference>
<reference evidence="8" key="2">
    <citation type="submission" date="2025-08" db="UniProtKB">
        <authorList>
            <consortium name="RefSeq"/>
        </authorList>
    </citation>
    <scope>IDENTIFICATION</scope>
    <source>
        <tissue evidence="8">Leaf</tissue>
    </source>
</reference>
<dbReference type="InterPro" id="IPR007527">
    <property type="entry name" value="Znf_SWIM"/>
</dbReference>
<evidence type="ECO:0000313" key="7">
    <source>
        <dbReference type="Proteomes" id="UP000504610"/>
    </source>
</evidence>
<sequence>MASPITIICFDYGGSYIKDGADIKWISGEDQIHTLVMKKSVEEITYSELVECICRKIKANGDGMVKISYFPLVLYSNKPSYIWSDEDVLGYLMQVNHDKCRSVLHVEISSDMDDTYGGLPLSGDDETDESYVGLSDGEDTDTEEDETDEDESEEDETEQDGDEQDGTNHDHEMDGMVTLYTAEQHEDFELHENLEHGYEGTEVGMEVEAAREGVEATTVVEEEWDDGLDLVKGQEFRTKTAMQVLVQRGAHKNGFEYDTLKSDTGRFVARCRGAKEGCKWYLRVVKLKNSDLWTVRTYVKSHTCSVVTTSTLRNGRRGTPQVVASVLGEEYPGRYDTPRSSDLISMVTRKVGVKVSYATAWRGKRLAANEVRGTPEESFSMIHSYMHMLKLKNPDSVSYVEVDAAKRFKYLFFAFGASIEGFVAMRKVIIVDGTHLKHVYGGVLLVATAQDPDRHHYPIAFGVVDGEKDESWTWFMNKLRSVISDVDGLVFLSDRNASLIKSIREVFPTAAHGYCVWHLSQNVKGHVFNNRDVCAIKFRECAYAYTVAEFDVLYDAFSRKYPSAAEYLEKSVEVGKWARCYFEGDRYNVDTTNAAESINGVLREARKYFMLPMIDVIIKKMAEWFNKHRKKAAQIPATKKLVPTVETQLSKRSLEARCLDVVEINSFHLEYNVNGSDGKVYTVDLARKMCSCRCFDIDKIPCVHACAAAKFLSVGTDLHLQDFCSVYYTVELWALAYCRTIYPVPHQSEWVIPDEIRALKVLPPLYVKKKGPTQKQRFPSAGESRGRGRGRGRGMGRGRGRSRGRRGGRLYEYFECGSTSATAE</sequence>
<keyword evidence="3" id="KW-0862">Zinc</keyword>
<dbReference type="InterPro" id="IPR004332">
    <property type="entry name" value="Transposase_MuDR"/>
</dbReference>
<dbReference type="Pfam" id="PF10551">
    <property type="entry name" value="MULE"/>
    <property type="match status" value="1"/>
</dbReference>
<feature type="region of interest" description="Disordered" evidence="5">
    <location>
        <begin position="114"/>
        <end position="172"/>
    </location>
</feature>
<proteinExistence type="predicted"/>
<evidence type="ECO:0000259" key="6">
    <source>
        <dbReference type="PROSITE" id="PS50966"/>
    </source>
</evidence>
<gene>
    <name evidence="8" type="primary">LOC108807477</name>
</gene>
<dbReference type="AlphaFoldDB" id="A0A6J0JHZ9"/>
<reference evidence="7" key="1">
    <citation type="journal article" date="2019" name="Database">
        <title>The radish genome database (RadishGD): an integrated information resource for radish genomics.</title>
        <authorList>
            <person name="Yu H.J."/>
            <person name="Baek S."/>
            <person name="Lee Y.J."/>
            <person name="Cho A."/>
            <person name="Mun J.H."/>
        </authorList>
    </citation>
    <scope>NUCLEOTIDE SEQUENCE [LARGE SCALE GENOMIC DNA]</scope>
    <source>
        <strain evidence="7">cv. WK10039</strain>
    </source>
</reference>
<dbReference type="GeneID" id="108807477"/>
<dbReference type="InterPro" id="IPR006564">
    <property type="entry name" value="Znf_PMZ"/>
</dbReference>
<dbReference type="OrthoDB" id="1064464at2759"/>
<dbReference type="InterPro" id="IPR018289">
    <property type="entry name" value="MULE_transposase_dom"/>
</dbReference>
<keyword evidence="2 4" id="KW-0863">Zinc-finger</keyword>
<evidence type="ECO:0000256" key="3">
    <source>
        <dbReference type="ARBA" id="ARBA00022833"/>
    </source>
</evidence>
<evidence type="ECO:0000313" key="8">
    <source>
        <dbReference type="RefSeq" id="XP_018435267.2"/>
    </source>
</evidence>
<dbReference type="PROSITE" id="PS50966">
    <property type="entry name" value="ZF_SWIM"/>
    <property type="match status" value="1"/>
</dbReference>
<dbReference type="GO" id="GO:0008270">
    <property type="term" value="F:zinc ion binding"/>
    <property type="evidence" value="ECO:0007669"/>
    <property type="project" value="UniProtKB-KW"/>
</dbReference>